<dbReference type="Gene3D" id="1.10.3330.10">
    <property type="entry name" value="Oxo-4-hydroxy-4-carboxy-5-ureidoimidazoline decarboxylase"/>
    <property type="match status" value="1"/>
</dbReference>
<organism evidence="9">
    <name type="scientific">Alloyangia sp. H15</name>
    <dbReference type="NCBI Taxonomy" id="3029062"/>
    <lineage>
        <taxon>Bacteria</taxon>
        <taxon>Pseudomonadati</taxon>
        <taxon>Pseudomonadota</taxon>
        <taxon>Alphaproteobacteria</taxon>
        <taxon>Rhodobacterales</taxon>
        <taxon>Roseobacteraceae</taxon>
        <taxon>Alloyangia</taxon>
    </lineage>
</organism>
<dbReference type="GO" id="GO:0019628">
    <property type="term" value="P:urate catabolic process"/>
    <property type="evidence" value="ECO:0007669"/>
    <property type="project" value="TreeGrafter"/>
</dbReference>
<dbReference type="GO" id="GO:0051997">
    <property type="term" value="F:2-oxo-4-hydroxy-4-carboxy-5-ureidoimidazoline decarboxylase activity"/>
    <property type="evidence" value="ECO:0007669"/>
    <property type="project" value="UniProtKB-EC"/>
</dbReference>
<evidence type="ECO:0000256" key="4">
    <source>
        <dbReference type="ARBA" id="ARBA00022631"/>
    </source>
</evidence>
<dbReference type="SUPFAM" id="SSF158694">
    <property type="entry name" value="UraD-Like"/>
    <property type="match status" value="1"/>
</dbReference>
<name>A0AAU8AQE7_9RHOB</name>
<evidence type="ECO:0000256" key="2">
    <source>
        <dbReference type="ARBA" id="ARBA00004754"/>
    </source>
</evidence>
<evidence type="ECO:0000259" key="8">
    <source>
        <dbReference type="Pfam" id="PF09349"/>
    </source>
</evidence>
<reference evidence="9" key="1">
    <citation type="submission" date="2023-02" db="EMBL/GenBank/DDBJ databases">
        <title>Description and genomic characterization of Salipiger bruguierae sp. nov., isolated from the sediment of mangrove plant Bruguiera sexangula.</title>
        <authorList>
            <person name="Long M."/>
        </authorList>
    </citation>
    <scope>NUCLEOTIDE SEQUENCE</scope>
    <source>
        <strain evidence="9">H15</strain>
    </source>
</reference>
<accession>A0AAU8AQE7</accession>
<dbReference type="InterPro" id="IPR036778">
    <property type="entry name" value="OHCU_decarboxylase_sf"/>
</dbReference>
<dbReference type="AlphaFoldDB" id="A0AAU8AQE7"/>
<evidence type="ECO:0000256" key="3">
    <source>
        <dbReference type="ARBA" id="ARBA00012257"/>
    </source>
</evidence>
<dbReference type="Pfam" id="PF09349">
    <property type="entry name" value="OHCU_decarbox"/>
    <property type="match status" value="1"/>
</dbReference>
<feature type="domain" description="Oxo-4-hydroxy-4-carboxy-5-ureidoimidazoline decarboxylase" evidence="8">
    <location>
        <begin position="9"/>
        <end position="165"/>
    </location>
</feature>
<comment type="pathway">
    <text evidence="2">Purine metabolism; urate degradation; (S)-allantoin from urate: step 3/3.</text>
</comment>
<dbReference type="EMBL" id="CP123385">
    <property type="protein sequence ID" value="XCC96337.1"/>
    <property type="molecule type" value="Genomic_DNA"/>
</dbReference>
<dbReference type="InterPro" id="IPR017580">
    <property type="entry name" value="OHCU_decarboxylase-1"/>
</dbReference>
<evidence type="ECO:0000256" key="7">
    <source>
        <dbReference type="SAM" id="MobiDB-lite"/>
    </source>
</evidence>
<evidence type="ECO:0000256" key="6">
    <source>
        <dbReference type="ARBA" id="ARBA00023239"/>
    </source>
</evidence>
<evidence type="ECO:0000256" key="5">
    <source>
        <dbReference type="ARBA" id="ARBA00022793"/>
    </source>
</evidence>
<evidence type="ECO:0000313" key="9">
    <source>
        <dbReference type="EMBL" id="XCC96337.1"/>
    </source>
</evidence>
<keyword evidence="4" id="KW-0659">Purine metabolism</keyword>
<dbReference type="InterPro" id="IPR018020">
    <property type="entry name" value="OHCU_decarboxylase"/>
</dbReference>
<dbReference type="EC" id="4.1.1.97" evidence="3"/>
<gene>
    <name evidence="9" type="primary">uraD</name>
    <name evidence="9" type="ORF">PVT71_16740</name>
</gene>
<dbReference type="GO" id="GO:0006144">
    <property type="term" value="P:purine nucleobase metabolic process"/>
    <property type="evidence" value="ECO:0007669"/>
    <property type="project" value="UniProtKB-KW"/>
</dbReference>
<dbReference type="GO" id="GO:0000255">
    <property type="term" value="P:allantoin metabolic process"/>
    <property type="evidence" value="ECO:0007669"/>
    <property type="project" value="InterPro"/>
</dbReference>
<dbReference type="PANTHER" id="PTHR43466">
    <property type="entry name" value="2-OXO-4-HYDROXY-4-CARBOXY-5-UREIDOIMIDAZOLINE DECARBOXYLASE-RELATED"/>
    <property type="match status" value="1"/>
</dbReference>
<dbReference type="PANTHER" id="PTHR43466:SF1">
    <property type="entry name" value="2-OXO-4-HYDROXY-4-CARBOXY-5-UREIDOIMIDAZOLINE DECARBOXYLASE-RELATED"/>
    <property type="match status" value="1"/>
</dbReference>
<dbReference type="RefSeq" id="WP_353475203.1">
    <property type="nucleotide sequence ID" value="NZ_CP123385.1"/>
</dbReference>
<keyword evidence="5" id="KW-0210">Decarboxylase</keyword>
<sequence>MTRGLTTLNSVQREQALAALSPLVERSPWVAEAVVDLRPFASDEALAEALVEVILAAAPARRRALFNVHPELSGSEAAEGRMTAESTSEQGRLGLTALPSGEAARLAALNTAYRARFGHPFIIALHRVPDRAALYQTFEQRLRASPLEEHTTTLSEIASVIRARCRAAFGAAPEPTPNPSSTCPQDSKEHSQ</sequence>
<comment type="catalytic activity">
    <reaction evidence="1">
        <text>5-hydroxy-2-oxo-4-ureido-2,5-dihydro-1H-imidazole-5-carboxylate + H(+) = (S)-allantoin + CO2</text>
        <dbReference type="Rhea" id="RHEA:26301"/>
        <dbReference type="ChEBI" id="CHEBI:15378"/>
        <dbReference type="ChEBI" id="CHEBI:15678"/>
        <dbReference type="ChEBI" id="CHEBI:16526"/>
        <dbReference type="ChEBI" id="CHEBI:58639"/>
        <dbReference type="EC" id="4.1.1.97"/>
    </reaction>
</comment>
<protein>
    <recommendedName>
        <fullName evidence="3">2-oxo-4-hydroxy-4-carboxy-5-ureidoimidazoline decarboxylase</fullName>
        <ecNumber evidence="3">4.1.1.97</ecNumber>
    </recommendedName>
</protein>
<proteinExistence type="predicted"/>
<feature type="region of interest" description="Disordered" evidence="7">
    <location>
        <begin position="170"/>
        <end position="192"/>
    </location>
</feature>
<keyword evidence="6 9" id="KW-0456">Lyase</keyword>
<dbReference type="NCBIfam" id="TIGR03164">
    <property type="entry name" value="UHCUDC"/>
    <property type="match status" value="1"/>
</dbReference>
<evidence type="ECO:0000256" key="1">
    <source>
        <dbReference type="ARBA" id="ARBA00001163"/>
    </source>
</evidence>